<dbReference type="GO" id="GO:0008781">
    <property type="term" value="F:N-acylneuraminate cytidylyltransferase activity"/>
    <property type="evidence" value="ECO:0007669"/>
    <property type="project" value="TreeGrafter"/>
</dbReference>
<dbReference type="EMBL" id="SLZQ01000011">
    <property type="protein sequence ID" value="TCS35097.1"/>
    <property type="molecule type" value="Genomic_DNA"/>
</dbReference>
<protein>
    <submittedName>
        <fullName evidence="1">N-acylneuraminate cytidylyltransferase</fullName>
    </submittedName>
</protein>
<dbReference type="Pfam" id="PF02348">
    <property type="entry name" value="CTP_transf_3"/>
    <property type="match status" value="1"/>
</dbReference>
<dbReference type="AlphaFoldDB" id="A0A4R3HVP5"/>
<dbReference type="Gene3D" id="3.90.550.10">
    <property type="entry name" value="Spore Coat Polysaccharide Biosynthesis Protein SpsA, Chain A"/>
    <property type="match status" value="1"/>
</dbReference>
<gene>
    <name evidence="1" type="ORF">EDC30_11110</name>
</gene>
<dbReference type="CDD" id="cd02513">
    <property type="entry name" value="CMP-NeuAc_Synthase"/>
    <property type="match status" value="1"/>
</dbReference>
<accession>A0A4R3HVP5</accession>
<dbReference type="InterPro" id="IPR029044">
    <property type="entry name" value="Nucleotide-diphossugar_trans"/>
</dbReference>
<sequence length="239" mass="26525">MHSANFRAIGFIFARGGSKGVPGKNVKSLAGKPLIAHSIQLANECPSLESVIVSTDDMQIANVARDFGAKVPFMRPAELATDTAPEWYAWQHAVKWMHREHGRFDAFVSLPATSPFRDVSDVEACIELLRNDPHTDAVITVKSAERSPYFNMVTLNELGFADLVCKPHGSISRRQDAPVVYDITTVAYAVRPEFILRANRLFDGNIRTVTVPAERALDIDTPYDFLLAEAIAEIRNRNT</sequence>
<dbReference type="PANTHER" id="PTHR21485:SF6">
    <property type="entry name" value="N-ACYLNEURAMINATE CYTIDYLYLTRANSFERASE-RELATED"/>
    <property type="match status" value="1"/>
</dbReference>
<keyword evidence="2" id="KW-1185">Reference proteome</keyword>
<dbReference type="OrthoDB" id="9805604at2"/>
<comment type="caution">
    <text evidence="1">The sequence shown here is derived from an EMBL/GenBank/DDBJ whole genome shotgun (WGS) entry which is preliminary data.</text>
</comment>
<dbReference type="InterPro" id="IPR003329">
    <property type="entry name" value="Cytidylyl_trans"/>
</dbReference>
<dbReference type="InterPro" id="IPR050793">
    <property type="entry name" value="CMP-NeuNAc_synthase"/>
</dbReference>
<proteinExistence type="predicted"/>
<keyword evidence="1" id="KW-0808">Transferase</keyword>
<evidence type="ECO:0000313" key="2">
    <source>
        <dbReference type="Proteomes" id="UP000295382"/>
    </source>
</evidence>
<organism evidence="1 2">
    <name type="scientific">Paucimonas lemoignei</name>
    <name type="common">Pseudomonas lemoignei</name>
    <dbReference type="NCBI Taxonomy" id="29443"/>
    <lineage>
        <taxon>Bacteria</taxon>
        <taxon>Pseudomonadati</taxon>
        <taxon>Pseudomonadota</taxon>
        <taxon>Betaproteobacteria</taxon>
        <taxon>Burkholderiales</taxon>
        <taxon>Burkholderiaceae</taxon>
        <taxon>Paucimonas</taxon>
    </lineage>
</organism>
<dbReference type="Proteomes" id="UP000295382">
    <property type="component" value="Unassembled WGS sequence"/>
</dbReference>
<dbReference type="RefSeq" id="WP_132259685.1">
    <property type="nucleotide sequence ID" value="NZ_SLZQ01000011.1"/>
</dbReference>
<dbReference type="PANTHER" id="PTHR21485">
    <property type="entry name" value="HAD SUPERFAMILY MEMBERS CMAS AND KDSC"/>
    <property type="match status" value="1"/>
</dbReference>
<reference evidence="1 2" key="1">
    <citation type="submission" date="2019-03" db="EMBL/GenBank/DDBJ databases">
        <title>Genomic Encyclopedia of Type Strains, Phase IV (KMG-IV): sequencing the most valuable type-strain genomes for metagenomic binning, comparative biology and taxonomic classification.</title>
        <authorList>
            <person name="Goeker M."/>
        </authorList>
    </citation>
    <scope>NUCLEOTIDE SEQUENCE [LARGE SCALE GENOMIC DNA]</scope>
    <source>
        <strain evidence="1 2">DSM 7445</strain>
    </source>
</reference>
<keyword evidence="1" id="KW-0548">Nucleotidyltransferase</keyword>
<evidence type="ECO:0000313" key="1">
    <source>
        <dbReference type="EMBL" id="TCS35097.1"/>
    </source>
</evidence>
<dbReference type="SUPFAM" id="SSF53448">
    <property type="entry name" value="Nucleotide-diphospho-sugar transferases"/>
    <property type="match status" value="1"/>
</dbReference>
<name>A0A4R3HVP5_PAULE</name>